<protein>
    <submittedName>
        <fullName evidence="1">Uncharacterized protein</fullName>
    </submittedName>
</protein>
<accession>A0A2Z7C5X7</accession>
<dbReference type="AlphaFoldDB" id="A0A2Z7C5X7"/>
<name>A0A2Z7C5X7_9LAMI</name>
<keyword evidence="2" id="KW-1185">Reference proteome</keyword>
<organism evidence="1 2">
    <name type="scientific">Dorcoceras hygrometricum</name>
    <dbReference type="NCBI Taxonomy" id="472368"/>
    <lineage>
        <taxon>Eukaryota</taxon>
        <taxon>Viridiplantae</taxon>
        <taxon>Streptophyta</taxon>
        <taxon>Embryophyta</taxon>
        <taxon>Tracheophyta</taxon>
        <taxon>Spermatophyta</taxon>
        <taxon>Magnoliopsida</taxon>
        <taxon>eudicotyledons</taxon>
        <taxon>Gunneridae</taxon>
        <taxon>Pentapetalae</taxon>
        <taxon>asterids</taxon>
        <taxon>lamiids</taxon>
        <taxon>Lamiales</taxon>
        <taxon>Gesneriaceae</taxon>
        <taxon>Didymocarpoideae</taxon>
        <taxon>Trichosporeae</taxon>
        <taxon>Loxocarpinae</taxon>
        <taxon>Dorcoceras</taxon>
    </lineage>
</organism>
<proteinExistence type="predicted"/>
<dbReference type="EMBL" id="KQ999143">
    <property type="protein sequence ID" value="KZV42324.1"/>
    <property type="molecule type" value="Genomic_DNA"/>
</dbReference>
<evidence type="ECO:0000313" key="1">
    <source>
        <dbReference type="EMBL" id="KZV42324.1"/>
    </source>
</evidence>
<dbReference type="Proteomes" id="UP000250235">
    <property type="component" value="Unassembled WGS sequence"/>
</dbReference>
<evidence type="ECO:0000313" key="2">
    <source>
        <dbReference type="Proteomes" id="UP000250235"/>
    </source>
</evidence>
<gene>
    <name evidence="1" type="ORF">F511_18337</name>
</gene>
<reference evidence="1 2" key="1">
    <citation type="journal article" date="2015" name="Proc. Natl. Acad. Sci. U.S.A.">
        <title>The resurrection genome of Boea hygrometrica: A blueprint for survival of dehydration.</title>
        <authorList>
            <person name="Xiao L."/>
            <person name="Yang G."/>
            <person name="Zhang L."/>
            <person name="Yang X."/>
            <person name="Zhao S."/>
            <person name="Ji Z."/>
            <person name="Zhou Q."/>
            <person name="Hu M."/>
            <person name="Wang Y."/>
            <person name="Chen M."/>
            <person name="Xu Y."/>
            <person name="Jin H."/>
            <person name="Xiao X."/>
            <person name="Hu G."/>
            <person name="Bao F."/>
            <person name="Hu Y."/>
            <person name="Wan P."/>
            <person name="Li L."/>
            <person name="Deng X."/>
            <person name="Kuang T."/>
            <person name="Xiang C."/>
            <person name="Zhu J.K."/>
            <person name="Oliver M.J."/>
            <person name="He Y."/>
        </authorList>
    </citation>
    <scope>NUCLEOTIDE SEQUENCE [LARGE SCALE GENOMIC DNA]</scope>
    <source>
        <strain evidence="2">cv. XS01</strain>
    </source>
</reference>
<sequence length="113" mass="12710">MIQPEVEAGFAKIKLVSAESLKQPDIRRALNMPVPDGRLEPARHFGRTICKERYAEFVSGSSELNLLHLPFFRHGKDPLEHFDYNDPCCNPLLPPAAARTPSFYPLHTSPQAV</sequence>